<dbReference type="GO" id="GO:0016787">
    <property type="term" value="F:hydrolase activity"/>
    <property type="evidence" value="ECO:0007669"/>
    <property type="project" value="InterPro"/>
</dbReference>
<dbReference type="PIRSF" id="PIRSF000887">
    <property type="entry name" value="Pesterase_MJ0037"/>
    <property type="match status" value="1"/>
</dbReference>
<feature type="domain" description="Calcineurin-like phosphoesterase" evidence="1">
    <location>
        <begin position="32"/>
        <end position="133"/>
    </location>
</feature>
<dbReference type="PANTHER" id="PTHR39323:SF1">
    <property type="entry name" value="BLR1149 PROTEIN"/>
    <property type="match status" value="1"/>
</dbReference>
<keyword evidence="3" id="KW-1185">Reference proteome</keyword>
<dbReference type="InterPro" id="IPR024173">
    <property type="entry name" value="Pesterase_MJ0037-like"/>
</dbReference>
<dbReference type="Gene3D" id="3.60.21.10">
    <property type="match status" value="1"/>
</dbReference>
<dbReference type="NCBIfam" id="TIGR04123">
    <property type="entry name" value="P_estr_lig_assc"/>
    <property type="match status" value="1"/>
</dbReference>
<evidence type="ECO:0000259" key="1">
    <source>
        <dbReference type="Pfam" id="PF00149"/>
    </source>
</evidence>
<evidence type="ECO:0000313" key="3">
    <source>
        <dbReference type="Proteomes" id="UP000317557"/>
    </source>
</evidence>
<dbReference type="RefSeq" id="WP_142454692.1">
    <property type="nucleotide sequence ID" value="NZ_FXTP01000009.1"/>
</dbReference>
<dbReference type="Proteomes" id="UP000317557">
    <property type="component" value="Unassembled WGS sequence"/>
</dbReference>
<dbReference type="AlphaFoldDB" id="A0A521DR97"/>
<dbReference type="SUPFAM" id="SSF56300">
    <property type="entry name" value="Metallo-dependent phosphatases"/>
    <property type="match status" value="1"/>
</dbReference>
<evidence type="ECO:0000313" key="2">
    <source>
        <dbReference type="EMBL" id="SMO74233.1"/>
    </source>
</evidence>
<sequence>MTQNQSQKIRIQDQTLLLLPQKAMFWKEQDMLIVSDVHWGKSAHFRKNGIAIPDTVNQSNIKRLNGLVEELRPKTILFLGDLFHSDPNEEIERFGDWRKSHASISMILTIGNHDLLTRFEYEKMELECVNRYQCGPFLFLHDEAEKQDKGSYTISGHIHPAVQLKSKGRQSLHVPCFFFGNQQAILPAFGAFTGTYHISPAQNDTVFAIVEDSIVKISPKFR</sequence>
<dbReference type="InterPro" id="IPR026336">
    <property type="entry name" value="PdeM-like"/>
</dbReference>
<gene>
    <name evidence="2" type="ORF">SAMN06265219_10943</name>
</gene>
<accession>A0A521DR97</accession>
<reference evidence="2 3" key="1">
    <citation type="submission" date="2017-05" db="EMBL/GenBank/DDBJ databases">
        <authorList>
            <person name="Varghese N."/>
            <person name="Submissions S."/>
        </authorList>
    </citation>
    <scope>NUCLEOTIDE SEQUENCE [LARGE SCALE GENOMIC DNA]</scope>
    <source>
        <strain evidence="2 3">DSM 21985</strain>
    </source>
</reference>
<dbReference type="Pfam" id="PF00149">
    <property type="entry name" value="Metallophos"/>
    <property type="match status" value="1"/>
</dbReference>
<dbReference type="InterPro" id="IPR004843">
    <property type="entry name" value="Calcineurin-like_PHP"/>
</dbReference>
<name>A0A521DR97_9BACT</name>
<protein>
    <submittedName>
        <fullName evidence="2">Putative phosphoesterase</fullName>
    </submittedName>
</protein>
<proteinExistence type="predicted"/>
<dbReference type="EMBL" id="FXTP01000009">
    <property type="protein sequence ID" value="SMO74233.1"/>
    <property type="molecule type" value="Genomic_DNA"/>
</dbReference>
<dbReference type="InterPro" id="IPR029052">
    <property type="entry name" value="Metallo-depent_PP-like"/>
</dbReference>
<dbReference type="OrthoDB" id="9795838at2"/>
<dbReference type="PANTHER" id="PTHR39323">
    <property type="entry name" value="BLR1149 PROTEIN"/>
    <property type="match status" value="1"/>
</dbReference>
<organism evidence="2 3">
    <name type="scientific">Gracilimonas mengyeensis</name>
    <dbReference type="NCBI Taxonomy" id="1302730"/>
    <lineage>
        <taxon>Bacteria</taxon>
        <taxon>Pseudomonadati</taxon>
        <taxon>Balneolota</taxon>
        <taxon>Balneolia</taxon>
        <taxon>Balneolales</taxon>
        <taxon>Balneolaceae</taxon>
        <taxon>Gracilimonas</taxon>
    </lineage>
</organism>